<dbReference type="AlphaFoldDB" id="A0A6P2BP18"/>
<proteinExistence type="predicted"/>
<feature type="transmembrane region" description="Helical" evidence="6">
    <location>
        <begin position="57"/>
        <end position="79"/>
    </location>
</feature>
<evidence type="ECO:0000256" key="3">
    <source>
        <dbReference type="ARBA" id="ARBA00022692"/>
    </source>
</evidence>
<gene>
    <name evidence="7" type="ORF">EAS64_35865</name>
</gene>
<evidence type="ECO:0000256" key="6">
    <source>
        <dbReference type="SAM" id="Phobius"/>
    </source>
</evidence>
<comment type="caution">
    <text evidence="7">The sequence shown here is derived from an EMBL/GenBank/DDBJ whole genome shotgun (WGS) entry which is preliminary data.</text>
</comment>
<dbReference type="InterPro" id="IPR007208">
    <property type="entry name" value="MrpF/PhaF-like"/>
</dbReference>
<evidence type="ECO:0000256" key="5">
    <source>
        <dbReference type="ARBA" id="ARBA00023136"/>
    </source>
</evidence>
<keyword evidence="5 6" id="KW-0472">Membrane</keyword>
<reference evidence="7 8" key="1">
    <citation type="submission" date="2018-11" db="EMBL/GenBank/DDBJ databases">
        <title>Trebonia kvetii gen.nov., sp.nov., a novel acidophilic actinobacterium, and proposal of the new actinobacterial family Treboniaceae fam. nov.</title>
        <authorList>
            <person name="Rapoport D."/>
            <person name="Sagova-Mareckova M."/>
            <person name="Sedlacek I."/>
            <person name="Provaznik J."/>
            <person name="Kralova S."/>
            <person name="Pavlinic D."/>
            <person name="Benes V."/>
            <person name="Kopecky J."/>
        </authorList>
    </citation>
    <scope>NUCLEOTIDE SEQUENCE [LARGE SCALE GENOMIC DNA]</scope>
    <source>
        <strain evidence="7 8">15Tr583</strain>
    </source>
</reference>
<evidence type="ECO:0000256" key="4">
    <source>
        <dbReference type="ARBA" id="ARBA00022989"/>
    </source>
</evidence>
<dbReference type="Proteomes" id="UP000460272">
    <property type="component" value="Unassembled WGS sequence"/>
</dbReference>
<keyword evidence="4 6" id="KW-1133">Transmembrane helix</keyword>
<keyword evidence="2" id="KW-1003">Cell membrane</keyword>
<name>A0A6P2BP18_9ACTN</name>
<evidence type="ECO:0000256" key="1">
    <source>
        <dbReference type="ARBA" id="ARBA00004651"/>
    </source>
</evidence>
<sequence>MSWFLAAALVLQVALIPCAWVCWRFDSEHRVVALGLAGTVQALAVLCLAVGYGEPGLASLAVVLAALSSGGSVAFARFLERWL</sequence>
<dbReference type="GO" id="GO:0005886">
    <property type="term" value="C:plasma membrane"/>
    <property type="evidence" value="ECO:0007669"/>
    <property type="project" value="UniProtKB-SubCell"/>
</dbReference>
<comment type="subcellular location">
    <subcellularLocation>
        <location evidence="1">Cell membrane</location>
        <topology evidence="1">Multi-pass membrane protein</topology>
    </subcellularLocation>
</comment>
<feature type="transmembrane region" description="Helical" evidence="6">
    <location>
        <begin position="31"/>
        <end position="50"/>
    </location>
</feature>
<evidence type="ECO:0000313" key="8">
    <source>
        <dbReference type="Proteomes" id="UP000460272"/>
    </source>
</evidence>
<organism evidence="7 8">
    <name type="scientific">Trebonia kvetii</name>
    <dbReference type="NCBI Taxonomy" id="2480626"/>
    <lineage>
        <taxon>Bacteria</taxon>
        <taxon>Bacillati</taxon>
        <taxon>Actinomycetota</taxon>
        <taxon>Actinomycetes</taxon>
        <taxon>Streptosporangiales</taxon>
        <taxon>Treboniaceae</taxon>
        <taxon>Trebonia</taxon>
    </lineage>
</organism>
<dbReference type="EMBL" id="RPFW01000008">
    <property type="protein sequence ID" value="TVZ00734.1"/>
    <property type="molecule type" value="Genomic_DNA"/>
</dbReference>
<keyword evidence="8" id="KW-1185">Reference proteome</keyword>
<dbReference type="Pfam" id="PF04066">
    <property type="entry name" value="MrpF_PhaF"/>
    <property type="match status" value="1"/>
</dbReference>
<protein>
    <submittedName>
        <fullName evidence="7">Uncharacterized protein</fullName>
    </submittedName>
</protein>
<evidence type="ECO:0000256" key="2">
    <source>
        <dbReference type="ARBA" id="ARBA00022475"/>
    </source>
</evidence>
<keyword evidence="3 6" id="KW-0812">Transmembrane</keyword>
<dbReference type="RefSeq" id="WP_145860430.1">
    <property type="nucleotide sequence ID" value="NZ_RPFW01000008.1"/>
</dbReference>
<evidence type="ECO:0000313" key="7">
    <source>
        <dbReference type="EMBL" id="TVZ00734.1"/>
    </source>
</evidence>
<accession>A0A6P2BP18</accession>
<dbReference type="GO" id="GO:0015075">
    <property type="term" value="F:monoatomic ion transmembrane transporter activity"/>
    <property type="evidence" value="ECO:0007669"/>
    <property type="project" value="InterPro"/>
</dbReference>